<proteinExistence type="predicted"/>
<name>A0A6C0HBV3_9ZZZZ</name>
<dbReference type="EMBL" id="MN739920">
    <property type="protein sequence ID" value="QHT77615.1"/>
    <property type="molecule type" value="Genomic_DNA"/>
</dbReference>
<dbReference type="AlphaFoldDB" id="A0A6C0HBV3"/>
<organism evidence="1">
    <name type="scientific">viral metagenome</name>
    <dbReference type="NCBI Taxonomy" id="1070528"/>
    <lineage>
        <taxon>unclassified sequences</taxon>
        <taxon>metagenomes</taxon>
        <taxon>organismal metagenomes</taxon>
    </lineage>
</organism>
<accession>A0A6C0HBV3</accession>
<reference evidence="1" key="1">
    <citation type="journal article" date="2020" name="Nature">
        <title>Giant virus diversity and host interactions through global metagenomics.</title>
        <authorList>
            <person name="Schulz F."/>
            <person name="Roux S."/>
            <person name="Paez-Espino D."/>
            <person name="Jungbluth S."/>
            <person name="Walsh D.A."/>
            <person name="Denef V.J."/>
            <person name="McMahon K.D."/>
            <person name="Konstantinidis K.T."/>
            <person name="Eloe-Fadrosh E.A."/>
            <person name="Kyrpides N.C."/>
            <person name="Woyke T."/>
        </authorList>
    </citation>
    <scope>NUCLEOTIDE SEQUENCE</scope>
    <source>
        <strain evidence="1">GVMAG-M-3300023179-90</strain>
    </source>
</reference>
<evidence type="ECO:0000313" key="1">
    <source>
        <dbReference type="EMBL" id="QHT77615.1"/>
    </source>
</evidence>
<protein>
    <submittedName>
        <fullName evidence="1">Uncharacterized protein</fullName>
    </submittedName>
</protein>
<sequence length="114" mass="14048">MTKQIFKSSVPNEIFYDFLEKICLKTDKYYLIDMNAYRKMLFYNYQEDFCAKIKSNYHLSKQFYLDRKMTYNSFTTIIRQICKNNNIMFTSQIKYNESKYNIDYLVYFSIDSHK</sequence>